<dbReference type="Proteomes" id="UP000623608">
    <property type="component" value="Unassembled WGS sequence"/>
</dbReference>
<comment type="caution">
    <text evidence="3">The sequence shown here is derived from an EMBL/GenBank/DDBJ whole genome shotgun (WGS) entry which is preliminary data.</text>
</comment>
<protein>
    <recommendedName>
        <fullName evidence="5">DUF4407 domain-containing protein</fullName>
    </recommendedName>
</protein>
<keyword evidence="2" id="KW-0472">Membrane</keyword>
<gene>
    <name evidence="3" type="ORF">Ate02nite_78110</name>
</gene>
<dbReference type="InterPro" id="IPR025519">
    <property type="entry name" value="DUF4407"/>
</dbReference>
<dbReference type="Pfam" id="PF14362">
    <property type="entry name" value="DUF4407"/>
    <property type="match status" value="1"/>
</dbReference>
<keyword evidence="2" id="KW-1133">Transmembrane helix</keyword>
<organism evidence="3 4">
    <name type="scientific">Paractinoplanes tereljensis</name>
    <dbReference type="NCBI Taxonomy" id="571912"/>
    <lineage>
        <taxon>Bacteria</taxon>
        <taxon>Bacillati</taxon>
        <taxon>Actinomycetota</taxon>
        <taxon>Actinomycetes</taxon>
        <taxon>Micromonosporales</taxon>
        <taxon>Micromonosporaceae</taxon>
        <taxon>Paractinoplanes</taxon>
    </lineage>
</organism>
<feature type="compositionally biased region" description="Basic and acidic residues" evidence="1">
    <location>
        <begin position="430"/>
        <end position="442"/>
    </location>
</feature>
<feature type="transmembrane region" description="Helical" evidence="2">
    <location>
        <begin position="82"/>
        <end position="101"/>
    </location>
</feature>
<name>A0A919NTS2_9ACTN</name>
<accession>A0A919NTS2</accession>
<dbReference type="RefSeq" id="WP_203812908.1">
    <property type="nucleotide sequence ID" value="NZ_BOMY01000050.1"/>
</dbReference>
<sequence length="459" mass="50712">MTPGADITAELPKPRISQDNRTPAGEPAPTSGRASVRLGGTLYSRPVEADRTTVSLLARRLIGVREEVLSWVPEERARYTRLGLIVLNTGMMAAISLFTALLRVLDVPWLVVIPIALFWALLVITIDSWMVASTHGALGSGRWLMFLPRLAMAVLLGAVIAEPLVLWIFHPAIDTNVAQYREKLIEKETGLWTKCNPTDGSDTTGRPECAGHQLGSSGPAATQATLVGLEQQRTKLNGDYEKATAQRDEKQSFAEKECAGVKVGGTSGQEGWGRRCRQAWQVATAFERQINLPGMKKNIDALDLKIKELTGTLGTDRQSYQQVVEKGIADQVTEYKKTFGRVDIIEQANGLERLSHDSNFVWGAQWLVRALLIMLDSLPVLAKILGGSTFYDKLVNRQLRTGQTFHGLNLDCSEHSVQASTQAAMDEVDDQSRRVREHHDEDVDAEIDRRAQRYAAEMA</sequence>
<dbReference type="EMBL" id="BOMY01000050">
    <property type="protein sequence ID" value="GIF25081.1"/>
    <property type="molecule type" value="Genomic_DNA"/>
</dbReference>
<evidence type="ECO:0000313" key="3">
    <source>
        <dbReference type="EMBL" id="GIF25081.1"/>
    </source>
</evidence>
<feature type="region of interest" description="Disordered" evidence="1">
    <location>
        <begin position="1"/>
        <end position="36"/>
    </location>
</feature>
<evidence type="ECO:0008006" key="5">
    <source>
        <dbReference type="Google" id="ProtNLM"/>
    </source>
</evidence>
<proteinExistence type="predicted"/>
<feature type="region of interest" description="Disordered" evidence="1">
    <location>
        <begin position="421"/>
        <end position="442"/>
    </location>
</feature>
<feature type="transmembrane region" description="Helical" evidence="2">
    <location>
        <begin position="107"/>
        <end position="129"/>
    </location>
</feature>
<dbReference type="AlphaFoldDB" id="A0A919NTS2"/>
<keyword evidence="4" id="KW-1185">Reference proteome</keyword>
<evidence type="ECO:0000313" key="4">
    <source>
        <dbReference type="Proteomes" id="UP000623608"/>
    </source>
</evidence>
<keyword evidence="2" id="KW-0812">Transmembrane</keyword>
<reference evidence="3" key="1">
    <citation type="submission" date="2021-01" db="EMBL/GenBank/DDBJ databases">
        <title>Whole genome shotgun sequence of Actinoplanes tereljensis NBRC 105297.</title>
        <authorList>
            <person name="Komaki H."/>
            <person name="Tamura T."/>
        </authorList>
    </citation>
    <scope>NUCLEOTIDE SEQUENCE</scope>
    <source>
        <strain evidence="3">NBRC 105297</strain>
    </source>
</reference>
<feature type="transmembrane region" description="Helical" evidence="2">
    <location>
        <begin position="150"/>
        <end position="169"/>
    </location>
</feature>
<evidence type="ECO:0000256" key="2">
    <source>
        <dbReference type="SAM" id="Phobius"/>
    </source>
</evidence>
<evidence type="ECO:0000256" key="1">
    <source>
        <dbReference type="SAM" id="MobiDB-lite"/>
    </source>
</evidence>